<protein>
    <submittedName>
        <fullName evidence="1">Uncharacterized protein</fullName>
    </submittedName>
</protein>
<keyword evidence="2" id="KW-1185">Reference proteome</keyword>
<evidence type="ECO:0000313" key="1">
    <source>
        <dbReference type="EMBL" id="PKI18421.1"/>
    </source>
</evidence>
<comment type="caution">
    <text evidence="1">The sequence shown here is derived from an EMBL/GenBank/DDBJ whole genome shotgun (WGS) entry which is preliminary data.</text>
</comment>
<reference evidence="1 2" key="1">
    <citation type="submission" date="2017-11" db="EMBL/GenBank/DDBJ databases">
        <title>De-novo sequencing of pomegranate (Punica granatum L.) genome.</title>
        <authorList>
            <person name="Akparov Z."/>
            <person name="Amiraslanov A."/>
            <person name="Hajiyeva S."/>
            <person name="Abbasov M."/>
            <person name="Kaur K."/>
            <person name="Hamwieh A."/>
            <person name="Solovyev V."/>
            <person name="Salamov A."/>
            <person name="Braich B."/>
            <person name="Kosarev P."/>
            <person name="Mahmoud A."/>
            <person name="Hajiyev E."/>
            <person name="Babayeva S."/>
            <person name="Izzatullayeva V."/>
            <person name="Mammadov A."/>
            <person name="Mammadov A."/>
            <person name="Sharifova S."/>
            <person name="Ojaghi J."/>
            <person name="Eynullazada K."/>
            <person name="Bayramov B."/>
            <person name="Abdulazimova A."/>
            <person name="Shahmuradov I."/>
        </authorList>
    </citation>
    <scope>NUCLEOTIDE SEQUENCE [LARGE SCALE GENOMIC DNA]</scope>
    <source>
        <strain evidence="2">cv. AG2017</strain>
        <tissue evidence="1">Leaf</tissue>
    </source>
</reference>
<feature type="non-terminal residue" evidence="1">
    <location>
        <position position="1"/>
    </location>
</feature>
<dbReference type="Proteomes" id="UP000233551">
    <property type="component" value="Unassembled WGS sequence"/>
</dbReference>
<dbReference type="AlphaFoldDB" id="A0A2I0HF49"/>
<name>A0A2I0HF49_PUNGR</name>
<dbReference type="EMBL" id="PGOL01038263">
    <property type="protein sequence ID" value="PKI18421.1"/>
    <property type="molecule type" value="Genomic_DNA"/>
</dbReference>
<evidence type="ECO:0000313" key="2">
    <source>
        <dbReference type="Proteomes" id="UP000233551"/>
    </source>
</evidence>
<accession>A0A2I0HF49</accession>
<organism evidence="1 2">
    <name type="scientific">Punica granatum</name>
    <name type="common">Pomegranate</name>
    <dbReference type="NCBI Taxonomy" id="22663"/>
    <lineage>
        <taxon>Eukaryota</taxon>
        <taxon>Viridiplantae</taxon>
        <taxon>Streptophyta</taxon>
        <taxon>Embryophyta</taxon>
        <taxon>Tracheophyta</taxon>
        <taxon>Spermatophyta</taxon>
        <taxon>Magnoliopsida</taxon>
        <taxon>eudicotyledons</taxon>
        <taxon>Gunneridae</taxon>
        <taxon>Pentapetalae</taxon>
        <taxon>rosids</taxon>
        <taxon>malvids</taxon>
        <taxon>Myrtales</taxon>
        <taxon>Lythraceae</taxon>
        <taxon>Punica</taxon>
    </lineage>
</organism>
<gene>
    <name evidence="1" type="ORF">CRG98_049305</name>
</gene>
<proteinExistence type="predicted"/>
<sequence length="43" mass="4957">EDLLPGQHPVLHLNQFIRLLLQLLCRVAVVDLFLEALVRPLLK</sequence>
<feature type="non-terminal residue" evidence="1">
    <location>
        <position position="43"/>
    </location>
</feature>